<name>A0ABR8DCR9_9NOST</name>
<evidence type="ECO:0000313" key="1">
    <source>
        <dbReference type="EMBL" id="MBD2504717.1"/>
    </source>
</evidence>
<dbReference type="RefSeq" id="WP_190478789.1">
    <property type="nucleotide sequence ID" value="NZ_JACJSG010000058.1"/>
</dbReference>
<evidence type="ECO:0000313" key="2">
    <source>
        <dbReference type="Proteomes" id="UP000661112"/>
    </source>
</evidence>
<protein>
    <submittedName>
        <fullName evidence="1">Phage tail assembly protein</fullName>
    </submittedName>
</protein>
<accession>A0ABR8DCR9</accession>
<gene>
    <name evidence="1" type="ORF">H6G83_29625</name>
</gene>
<sequence length="127" mass="14481">MSRKQDHLCTEFDFTLPRGLIDSQNRVHRQGKMRLATAKDEILVQQERKVKETPAYGALVMLSRVITRLGSFNTVSPDVLEGLLLHDIAYLREFFNRINQQGDTHIPAQCPHCNTQFSVELELAGES</sequence>
<proteinExistence type="predicted"/>
<organism evidence="1 2">
    <name type="scientific">Anabaena azotica FACHB-119</name>
    <dbReference type="NCBI Taxonomy" id="947527"/>
    <lineage>
        <taxon>Bacteria</taxon>
        <taxon>Bacillati</taxon>
        <taxon>Cyanobacteriota</taxon>
        <taxon>Cyanophyceae</taxon>
        <taxon>Nostocales</taxon>
        <taxon>Nostocaceae</taxon>
        <taxon>Anabaena</taxon>
        <taxon>Anabaena azotica</taxon>
    </lineage>
</organism>
<reference evidence="1 2" key="1">
    <citation type="journal article" date="2020" name="ISME J.">
        <title>Comparative genomics reveals insights into cyanobacterial evolution and habitat adaptation.</title>
        <authorList>
            <person name="Chen M.Y."/>
            <person name="Teng W.K."/>
            <person name="Zhao L."/>
            <person name="Hu C.X."/>
            <person name="Zhou Y.K."/>
            <person name="Han B.P."/>
            <person name="Song L.R."/>
            <person name="Shu W.S."/>
        </authorList>
    </citation>
    <scope>NUCLEOTIDE SEQUENCE [LARGE SCALE GENOMIC DNA]</scope>
    <source>
        <strain evidence="1 2">FACHB-119</strain>
    </source>
</reference>
<keyword evidence="2" id="KW-1185">Reference proteome</keyword>
<dbReference type="EMBL" id="JACJSG010000058">
    <property type="protein sequence ID" value="MBD2504717.1"/>
    <property type="molecule type" value="Genomic_DNA"/>
</dbReference>
<dbReference type="Proteomes" id="UP000661112">
    <property type="component" value="Unassembled WGS sequence"/>
</dbReference>
<comment type="caution">
    <text evidence="1">The sequence shown here is derived from an EMBL/GenBank/DDBJ whole genome shotgun (WGS) entry which is preliminary data.</text>
</comment>